<keyword evidence="1" id="KW-0812">Transmembrane</keyword>
<accession>A0A813ZQU0</accession>
<feature type="transmembrane region" description="Helical" evidence="1">
    <location>
        <begin position="119"/>
        <end position="139"/>
    </location>
</feature>
<feature type="transmembrane region" description="Helical" evidence="1">
    <location>
        <begin position="61"/>
        <end position="82"/>
    </location>
</feature>
<evidence type="ECO:0000256" key="1">
    <source>
        <dbReference type="SAM" id="Phobius"/>
    </source>
</evidence>
<feature type="transmembrane region" description="Helical" evidence="1">
    <location>
        <begin position="37"/>
        <end position="55"/>
    </location>
</feature>
<keyword evidence="1" id="KW-1133">Transmembrane helix</keyword>
<feature type="transmembrane region" description="Helical" evidence="1">
    <location>
        <begin position="211"/>
        <end position="232"/>
    </location>
</feature>
<keyword evidence="1" id="KW-0472">Membrane</keyword>
<comment type="caution">
    <text evidence="2">The sequence shown here is derived from an EMBL/GenBank/DDBJ whole genome shotgun (WGS) entry which is preliminary data.</text>
</comment>
<feature type="transmembrane region" description="Helical" evidence="1">
    <location>
        <begin position="89"/>
        <end position="107"/>
    </location>
</feature>
<dbReference type="AlphaFoldDB" id="A0A813ZQU0"/>
<evidence type="ECO:0008006" key="5">
    <source>
        <dbReference type="Google" id="ProtNLM"/>
    </source>
</evidence>
<sequence>MASNYESTPSEPLQQRQLPSQFHLVTWNTFKHHIPRLIIIIVVDLILPLIIYFSLTSNIKPVYALLAAGIPPFLMVVFKAVWKRNFDSIGFIVCITFIFAAILALALDNPKILLLEKSLITGALAIIFGITLIPFRCGLGQYRWRPIVYYFYHDLVPVSRAEFGLSDSMFDDNQYTQLKDGNRKQDVPDSKEVAQVYAWIYDHCSSYRISCYLMTGVWAVGFCIECIVRYILIASHFTVNEVFLYGKISFIIIIIICATLQICCVVYERKHILAHIEHWKMENLSVPQSHPSLSTIPTQVTREE</sequence>
<dbReference type="Proteomes" id="UP000663877">
    <property type="component" value="Unassembled WGS sequence"/>
</dbReference>
<dbReference type="OrthoDB" id="10043543at2759"/>
<organism evidence="2 4">
    <name type="scientific">Adineta steineri</name>
    <dbReference type="NCBI Taxonomy" id="433720"/>
    <lineage>
        <taxon>Eukaryota</taxon>
        <taxon>Metazoa</taxon>
        <taxon>Spiralia</taxon>
        <taxon>Gnathifera</taxon>
        <taxon>Rotifera</taxon>
        <taxon>Eurotatoria</taxon>
        <taxon>Bdelloidea</taxon>
        <taxon>Adinetida</taxon>
        <taxon>Adinetidae</taxon>
        <taxon>Adineta</taxon>
    </lineage>
</organism>
<feature type="transmembrane region" description="Helical" evidence="1">
    <location>
        <begin position="244"/>
        <end position="267"/>
    </location>
</feature>
<evidence type="ECO:0000313" key="4">
    <source>
        <dbReference type="Proteomes" id="UP000663832"/>
    </source>
</evidence>
<reference evidence="2" key="1">
    <citation type="submission" date="2021-02" db="EMBL/GenBank/DDBJ databases">
        <authorList>
            <person name="Nowell W R."/>
        </authorList>
    </citation>
    <scope>NUCLEOTIDE SEQUENCE</scope>
</reference>
<protein>
    <recommendedName>
        <fullName evidence="5">Transmembrane protein</fullName>
    </recommendedName>
</protein>
<proteinExistence type="predicted"/>
<gene>
    <name evidence="3" type="ORF">BJG266_LOCUS27378</name>
    <name evidence="2" type="ORF">QVE165_LOCUS9493</name>
</gene>
<evidence type="ECO:0000313" key="2">
    <source>
        <dbReference type="EMBL" id="CAF0901354.1"/>
    </source>
</evidence>
<dbReference type="Proteomes" id="UP000663832">
    <property type="component" value="Unassembled WGS sequence"/>
</dbReference>
<keyword evidence="4" id="KW-1185">Reference proteome</keyword>
<dbReference type="EMBL" id="CAJNOI010000251">
    <property type="protein sequence ID" value="CAF1209860.1"/>
    <property type="molecule type" value="Genomic_DNA"/>
</dbReference>
<name>A0A813ZQU0_9BILA</name>
<dbReference type="EMBL" id="CAJNOM010000043">
    <property type="protein sequence ID" value="CAF0901354.1"/>
    <property type="molecule type" value="Genomic_DNA"/>
</dbReference>
<evidence type="ECO:0000313" key="3">
    <source>
        <dbReference type="EMBL" id="CAF1209860.1"/>
    </source>
</evidence>